<dbReference type="AlphaFoldDB" id="I0UYM1"/>
<organism evidence="1 2">
    <name type="scientific">Saccharomonospora xinjiangensis XJ-54</name>
    <dbReference type="NCBI Taxonomy" id="882086"/>
    <lineage>
        <taxon>Bacteria</taxon>
        <taxon>Bacillati</taxon>
        <taxon>Actinomycetota</taxon>
        <taxon>Actinomycetes</taxon>
        <taxon>Pseudonocardiales</taxon>
        <taxon>Pseudonocardiaceae</taxon>
        <taxon>Saccharomonospora</taxon>
    </lineage>
</organism>
<dbReference type="HOGENOM" id="CLU_2619906_0_0_11"/>
<name>I0UYM1_9PSEU</name>
<dbReference type="Proteomes" id="UP000004691">
    <property type="component" value="Unassembled WGS sequence"/>
</dbReference>
<proteinExistence type="predicted"/>
<dbReference type="EMBL" id="JH636049">
    <property type="protein sequence ID" value="EID52974.1"/>
    <property type="molecule type" value="Genomic_DNA"/>
</dbReference>
<evidence type="ECO:0000313" key="2">
    <source>
        <dbReference type="Proteomes" id="UP000004691"/>
    </source>
</evidence>
<reference evidence="1 2" key="1">
    <citation type="submission" date="2012-01" db="EMBL/GenBank/DDBJ databases">
        <title>Improved High-Quality Draft sequence of Saccharomonospora xinjiangensis XJ-54.</title>
        <authorList>
            <consortium name="US DOE Joint Genome Institute"/>
            <person name="Lucas S."/>
            <person name="Han J."/>
            <person name="Lapidus A."/>
            <person name="Cheng J.-F."/>
            <person name="Goodwin L."/>
            <person name="Pitluck S."/>
            <person name="Peters L."/>
            <person name="Mikhailova N."/>
            <person name="Teshima H."/>
            <person name="Detter J.C."/>
            <person name="Han C."/>
            <person name="Tapia R."/>
            <person name="Land M."/>
            <person name="Hauser L."/>
            <person name="Kyrpides N."/>
            <person name="Ivanova N."/>
            <person name="Pagani I."/>
            <person name="Brambilla E.-M."/>
            <person name="Klenk H.-P."/>
            <person name="Woyke T."/>
        </authorList>
    </citation>
    <scope>NUCLEOTIDE SEQUENCE [LARGE SCALE GENOMIC DNA]</scope>
    <source>
        <strain evidence="1 2">XJ-54</strain>
    </source>
</reference>
<accession>I0UYM1</accession>
<evidence type="ECO:0000313" key="1">
    <source>
        <dbReference type="EMBL" id="EID52974.1"/>
    </source>
</evidence>
<gene>
    <name evidence="1" type="ORF">SacxiDRAFT_0705</name>
</gene>
<sequence>MPARDPVFVRAEHAYRKCEDVDIDCGHPYGKCRHPCTGCGHGGWASAATTHGHQVIGVDDLAALLRREFVGGAADELR</sequence>
<keyword evidence="2" id="KW-1185">Reference proteome</keyword>
<protein>
    <submittedName>
        <fullName evidence="1">Uncharacterized protein</fullName>
    </submittedName>
</protein>